<proteinExistence type="predicted"/>
<reference evidence="2" key="1">
    <citation type="submission" date="2014-11" db="EMBL/GenBank/DDBJ databases">
        <authorList>
            <person name="Amaro Gonzalez C."/>
        </authorList>
    </citation>
    <scope>NUCLEOTIDE SEQUENCE</scope>
</reference>
<dbReference type="AlphaFoldDB" id="A0A0E9WJU9"/>
<evidence type="ECO:0000313" key="2">
    <source>
        <dbReference type="EMBL" id="JAH90637.1"/>
    </source>
</evidence>
<protein>
    <submittedName>
        <fullName evidence="2">Uncharacterized protein</fullName>
    </submittedName>
</protein>
<keyword evidence="1" id="KW-0812">Transmembrane</keyword>
<evidence type="ECO:0000256" key="1">
    <source>
        <dbReference type="SAM" id="Phobius"/>
    </source>
</evidence>
<accession>A0A0E9WJU9</accession>
<dbReference type="EMBL" id="GBXM01017940">
    <property type="protein sequence ID" value="JAH90637.1"/>
    <property type="molecule type" value="Transcribed_RNA"/>
</dbReference>
<reference evidence="2" key="2">
    <citation type="journal article" date="2015" name="Fish Shellfish Immunol.">
        <title>Early steps in the European eel (Anguilla anguilla)-Vibrio vulnificus interaction in the gills: Role of the RtxA13 toxin.</title>
        <authorList>
            <person name="Callol A."/>
            <person name="Pajuelo D."/>
            <person name="Ebbesson L."/>
            <person name="Teles M."/>
            <person name="MacKenzie S."/>
            <person name="Amaro C."/>
        </authorList>
    </citation>
    <scope>NUCLEOTIDE SEQUENCE</scope>
</reference>
<keyword evidence="1" id="KW-1133">Transmembrane helix</keyword>
<keyword evidence="1" id="KW-0472">Membrane</keyword>
<organism evidence="2">
    <name type="scientific">Anguilla anguilla</name>
    <name type="common">European freshwater eel</name>
    <name type="synonym">Muraena anguilla</name>
    <dbReference type="NCBI Taxonomy" id="7936"/>
    <lineage>
        <taxon>Eukaryota</taxon>
        <taxon>Metazoa</taxon>
        <taxon>Chordata</taxon>
        <taxon>Craniata</taxon>
        <taxon>Vertebrata</taxon>
        <taxon>Euteleostomi</taxon>
        <taxon>Actinopterygii</taxon>
        <taxon>Neopterygii</taxon>
        <taxon>Teleostei</taxon>
        <taxon>Anguilliformes</taxon>
        <taxon>Anguillidae</taxon>
        <taxon>Anguilla</taxon>
    </lineage>
</organism>
<feature type="transmembrane region" description="Helical" evidence="1">
    <location>
        <begin position="29"/>
        <end position="46"/>
    </location>
</feature>
<name>A0A0E9WJU9_ANGAN</name>
<sequence length="72" mass="8322">MHLSCVYAPFINETAGILLFHMLKSFFEFFLNKCLFVFLNFGLLLLQTSLLNQSGFYDVTLLTESFTNESLQ</sequence>